<keyword evidence="2" id="KW-1185">Reference proteome</keyword>
<dbReference type="AlphaFoldDB" id="A0ABD1MLJ8"/>
<proteinExistence type="predicted"/>
<accession>A0ABD1MLJ8</accession>
<evidence type="ECO:0000313" key="2">
    <source>
        <dbReference type="Proteomes" id="UP001603857"/>
    </source>
</evidence>
<protein>
    <submittedName>
        <fullName evidence="1">Uncharacterized protein</fullName>
    </submittedName>
</protein>
<dbReference type="InterPro" id="IPR004320">
    <property type="entry name" value="BPS1_pln"/>
</dbReference>
<dbReference type="Proteomes" id="UP001603857">
    <property type="component" value="Unassembled WGS sequence"/>
</dbReference>
<reference evidence="1 2" key="1">
    <citation type="submission" date="2024-08" db="EMBL/GenBank/DDBJ databases">
        <title>Insights into the chromosomal genome structure of Flemingia macrophylla.</title>
        <authorList>
            <person name="Ding Y."/>
            <person name="Zhao Y."/>
            <person name="Bi W."/>
            <person name="Wu M."/>
            <person name="Zhao G."/>
            <person name="Gong Y."/>
            <person name="Li W."/>
            <person name="Zhang P."/>
        </authorList>
    </citation>
    <scope>NUCLEOTIDE SEQUENCE [LARGE SCALE GENOMIC DNA]</scope>
    <source>
        <strain evidence="1">DYQJB</strain>
        <tissue evidence="1">Leaf</tissue>
    </source>
</reference>
<name>A0ABD1MLJ8_9FABA</name>
<organism evidence="1 2">
    <name type="scientific">Flemingia macrophylla</name>
    <dbReference type="NCBI Taxonomy" id="520843"/>
    <lineage>
        <taxon>Eukaryota</taxon>
        <taxon>Viridiplantae</taxon>
        <taxon>Streptophyta</taxon>
        <taxon>Embryophyta</taxon>
        <taxon>Tracheophyta</taxon>
        <taxon>Spermatophyta</taxon>
        <taxon>Magnoliopsida</taxon>
        <taxon>eudicotyledons</taxon>
        <taxon>Gunneridae</taxon>
        <taxon>Pentapetalae</taxon>
        <taxon>rosids</taxon>
        <taxon>fabids</taxon>
        <taxon>Fabales</taxon>
        <taxon>Fabaceae</taxon>
        <taxon>Papilionoideae</taxon>
        <taxon>50 kb inversion clade</taxon>
        <taxon>NPAAA clade</taxon>
        <taxon>indigoferoid/millettioid clade</taxon>
        <taxon>Phaseoleae</taxon>
        <taxon>Flemingia</taxon>
    </lineage>
</organism>
<dbReference type="Pfam" id="PF03087">
    <property type="entry name" value="BPS1"/>
    <property type="match status" value="1"/>
</dbReference>
<gene>
    <name evidence="1" type="ORF">Fmac_011136</name>
</gene>
<dbReference type="EMBL" id="JBGMDY010000004">
    <property type="protein sequence ID" value="KAL2336690.1"/>
    <property type="molecule type" value="Genomic_DNA"/>
</dbReference>
<comment type="caution">
    <text evidence="1">The sequence shown here is derived from an EMBL/GenBank/DDBJ whole genome shotgun (WGS) entry which is preliminary data.</text>
</comment>
<sequence length="139" mass="15840">MQQLALRPLPLMSQHEEHLQRLKETKATSSMSSSSLCHELNGFLDLQDYTDKVFTESEDVTVHSLVTPRDNQSRAVVSNLKAEQSNRVACDSQESLTNEFEKMDTVSHSLLSRKPSSIEWFLSHFENLKMCIQDLDIGL</sequence>
<evidence type="ECO:0000313" key="1">
    <source>
        <dbReference type="EMBL" id="KAL2336690.1"/>
    </source>
</evidence>